<dbReference type="InterPro" id="IPR052035">
    <property type="entry name" value="ZnF_BED_domain_contain"/>
</dbReference>
<evidence type="ECO:0000313" key="7">
    <source>
        <dbReference type="Proteomes" id="UP001152795"/>
    </source>
</evidence>
<dbReference type="GO" id="GO:0003677">
    <property type="term" value="F:DNA binding"/>
    <property type="evidence" value="ECO:0007669"/>
    <property type="project" value="InterPro"/>
</dbReference>
<keyword evidence="7" id="KW-1185">Reference proteome</keyword>
<reference evidence="6" key="1">
    <citation type="submission" date="2020-04" db="EMBL/GenBank/DDBJ databases">
        <authorList>
            <person name="Alioto T."/>
            <person name="Alioto T."/>
            <person name="Gomez Garrido J."/>
        </authorList>
    </citation>
    <scope>NUCLEOTIDE SEQUENCE</scope>
    <source>
        <strain evidence="6">A484AB</strain>
    </source>
</reference>
<evidence type="ECO:0000313" key="6">
    <source>
        <dbReference type="EMBL" id="CAB4002223.1"/>
    </source>
</evidence>
<evidence type="ECO:0000256" key="3">
    <source>
        <dbReference type="ARBA" id="ARBA00022833"/>
    </source>
</evidence>
<protein>
    <submittedName>
        <fullName evidence="6">Zinc finger BED domain-containing 1-like</fullName>
    </submittedName>
</protein>
<dbReference type="SMART" id="SM00614">
    <property type="entry name" value="ZnF_BED"/>
    <property type="match status" value="1"/>
</dbReference>
<dbReference type="PROSITE" id="PS50808">
    <property type="entry name" value="ZF_BED"/>
    <property type="match status" value="1"/>
</dbReference>
<dbReference type="OrthoDB" id="1607513at2759"/>
<dbReference type="InterPro" id="IPR036236">
    <property type="entry name" value="Znf_C2H2_sf"/>
</dbReference>
<gene>
    <name evidence="6" type="ORF">PACLA_8A018029</name>
</gene>
<keyword evidence="2" id="KW-0863">Zinc-finger</keyword>
<accession>A0A6S7HG71</accession>
<dbReference type="Proteomes" id="UP001152795">
    <property type="component" value="Unassembled WGS sequence"/>
</dbReference>
<dbReference type="PANTHER" id="PTHR46481:SF9">
    <property type="entry name" value="ZINC FINGER BED DOMAIN-CONTAINING PROTEIN 1-LIKE"/>
    <property type="match status" value="1"/>
</dbReference>
<evidence type="ECO:0000256" key="4">
    <source>
        <dbReference type="ARBA" id="ARBA00023015"/>
    </source>
</evidence>
<keyword evidence="1" id="KW-0479">Metal-binding</keyword>
<dbReference type="GO" id="GO:0008270">
    <property type="term" value="F:zinc ion binding"/>
    <property type="evidence" value="ECO:0007669"/>
    <property type="project" value="UniProtKB-KW"/>
</dbReference>
<keyword evidence="5" id="KW-0804">Transcription</keyword>
<dbReference type="SUPFAM" id="SSF53098">
    <property type="entry name" value="Ribonuclease H-like"/>
    <property type="match status" value="1"/>
</dbReference>
<dbReference type="InterPro" id="IPR012337">
    <property type="entry name" value="RNaseH-like_sf"/>
</dbReference>
<dbReference type="AlphaFoldDB" id="A0A6S7HG71"/>
<sequence length="387" mass="43942">MATPNVSAADLRSKKSFTSPVWQYFGFKTDEDDNTKPTCKLCLKKVSAAGGNTSNLQRHLRNHPAKAQELGKQGQGPSKPKDMWSSNTMEPYMSYTIHFIDPDWKLQSRCLQTLYMPKDHTAETLADGMNEILNEWQLSPANQVCLTTDSGANIGKAASDLNWSWISCFGHNLHLAITYAMKDEPRISRAIGICKRIVAAFSQSWKRRRELSKAQLELELPVKSLVSECPTRWGSMHNMIARILEQERAIQRVLSEDRKVSHLVLKWQDIEVLKSLHKALEPMADFTDALSGDSYVTVSSIKPTLRFIENASTAEPDHTRLTADVKAKIQENFKKRYTSDTAQIILNTATWLDPRYKTEYLCEEGAKNAAENIKREIFELELANEFQ</sequence>
<evidence type="ECO:0000256" key="5">
    <source>
        <dbReference type="ARBA" id="ARBA00023163"/>
    </source>
</evidence>
<comment type="caution">
    <text evidence="6">The sequence shown here is derived from an EMBL/GenBank/DDBJ whole genome shotgun (WGS) entry which is preliminary data.</text>
</comment>
<keyword evidence="4" id="KW-0805">Transcription regulation</keyword>
<proteinExistence type="predicted"/>
<dbReference type="EMBL" id="CACRXK020004293">
    <property type="protein sequence ID" value="CAB4002223.1"/>
    <property type="molecule type" value="Genomic_DNA"/>
</dbReference>
<evidence type="ECO:0000256" key="1">
    <source>
        <dbReference type="ARBA" id="ARBA00022723"/>
    </source>
</evidence>
<dbReference type="SUPFAM" id="SSF57667">
    <property type="entry name" value="beta-beta-alpha zinc fingers"/>
    <property type="match status" value="1"/>
</dbReference>
<dbReference type="PANTHER" id="PTHR46481">
    <property type="entry name" value="ZINC FINGER BED DOMAIN-CONTAINING PROTEIN 4"/>
    <property type="match status" value="1"/>
</dbReference>
<dbReference type="Pfam" id="PF02892">
    <property type="entry name" value="zf-BED"/>
    <property type="match status" value="1"/>
</dbReference>
<organism evidence="6 7">
    <name type="scientific">Paramuricea clavata</name>
    <name type="common">Red gorgonian</name>
    <name type="synonym">Violescent sea-whip</name>
    <dbReference type="NCBI Taxonomy" id="317549"/>
    <lineage>
        <taxon>Eukaryota</taxon>
        <taxon>Metazoa</taxon>
        <taxon>Cnidaria</taxon>
        <taxon>Anthozoa</taxon>
        <taxon>Octocorallia</taxon>
        <taxon>Malacalcyonacea</taxon>
        <taxon>Plexauridae</taxon>
        <taxon>Paramuricea</taxon>
    </lineage>
</organism>
<dbReference type="InterPro" id="IPR003656">
    <property type="entry name" value="Znf_BED"/>
</dbReference>
<evidence type="ECO:0000256" key="2">
    <source>
        <dbReference type="ARBA" id="ARBA00022771"/>
    </source>
</evidence>
<name>A0A6S7HG71_PARCT</name>
<keyword evidence="3" id="KW-0862">Zinc</keyword>